<dbReference type="InterPro" id="IPR052165">
    <property type="entry name" value="Membrane_assoc_protease"/>
</dbReference>
<evidence type="ECO:0000256" key="2">
    <source>
        <dbReference type="ARBA" id="ARBA00022692"/>
    </source>
</evidence>
<evidence type="ECO:0000313" key="7">
    <source>
        <dbReference type="EMBL" id="MFD1018771.1"/>
    </source>
</evidence>
<evidence type="ECO:0000256" key="3">
    <source>
        <dbReference type="ARBA" id="ARBA00022989"/>
    </source>
</evidence>
<feature type="transmembrane region" description="Helical" evidence="5">
    <location>
        <begin position="32"/>
        <end position="49"/>
    </location>
</feature>
<protein>
    <submittedName>
        <fullName evidence="7">NfeD family protein</fullName>
    </submittedName>
</protein>
<keyword evidence="2 5" id="KW-0812">Transmembrane</keyword>
<feature type="transmembrane region" description="Helical" evidence="5">
    <location>
        <begin position="79"/>
        <end position="96"/>
    </location>
</feature>
<dbReference type="Proteomes" id="UP001596990">
    <property type="component" value="Unassembled WGS sequence"/>
</dbReference>
<dbReference type="InterPro" id="IPR012340">
    <property type="entry name" value="NA-bd_OB-fold"/>
</dbReference>
<keyword evidence="4 5" id="KW-0472">Membrane</keyword>
<sequence>MDLLEYDAITLVITFLGTMFLIGELLVNMRGIFGILGIGFITIFFYSYLAPSMFLIMMFVYVIGLLLIIIDGKLLNDGTLAVIGMVCMLIAVGFTAPNWVAALYSIIGVILGAAASLFFLKAFKRRDMWSKIALVDQLSSEAGYNTVTEDYRSLRNKQGTTMTDMRPVGTILIEGREYSAVTNGQWIPKDTEVQVVDIDGTKILVKKK</sequence>
<dbReference type="SUPFAM" id="SSF141322">
    <property type="entry name" value="NfeD domain-like"/>
    <property type="match status" value="1"/>
</dbReference>
<feature type="transmembrane region" description="Helical" evidence="5">
    <location>
        <begin position="6"/>
        <end position="27"/>
    </location>
</feature>
<reference evidence="8" key="1">
    <citation type="journal article" date="2019" name="Int. J. Syst. Evol. Microbiol.">
        <title>The Global Catalogue of Microorganisms (GCM) 10K type strain sequencing project: providing services to taxonomists for standard genome sequencing and annotation.</title>
        <authorList>
            <consortium name="The Broad Institute Genomics Platform"/>
            <consortium name="The Broad Institute Genome Sequencing Center for Infectious Disease"/>
            <person name="Wu L."/>
            <person name="Ma J."/>
        </authorList>
    </citation>
    <scope>NUCLEOTIDE SEQUENCE [LARGE SCALE GENOMIC DNA]</scope>
    <source>
        <strain evidence="8">CCUG 56607</strain>
    </source>
</reference>
<dbReference type="Gene3D" id="2.40.50.140">
    <property type="entry name" value="Nucleic acid-binding proteins"/>
    <property type="match status" value="1"/>
</dbReference>
<accession>A0ABW3L0A5</accession>
<dbReference type="Pfam" id="PF01957">
    <property type="entry name" value="NfeD"/>
    <property type="match status" value="1"/>
</dbReference>
<name>A0ABW3L0A5_9BACI</name>
<evidence type="ECO:0000256" key="4">
    <source>
        <dbReference type="ARBA" id="ARBA00023136"/>
    </source>
</evidence>
<feature type="transmembrane region" description="Helical" evidence="5">
    <location>
        <begin position="55"/>
        <end position="72"/>
    </location>
</feature>
<comment type="caution">
    <text evidence="7">The sequence shown here is derived from an EMBL/GenBank/DDBJ whole genome shotgun (WGS) entry which is preliminary data.</text>
</comment>
<dbReference type="EMBL" id="JBHTKL010000001">
    <property type="protein sequence ID" value="MFD1018771.1"/>
    <property type="molecule type" value="Genomic_DNA"/>
</dbReference>
<dbReference type="RefSeq" id="WP_386058360.1">
    <property type="nucleotide sequence ID" value="NZ_JBHTKL010000001.1"/>
</dbReference>
<dbReference type="PANTHER" id="PTHR33507">
    <property type="entry name" value="INNER MEMBRANE PROTEIN YBBJ"/>
    <property type="match status" value="1"/>
</dbReference>
<comment type="subcellular location">
    <subcellularLocation>
        <location evidence="1">Membrane</location>
        <topology evidence="1">Multi-pass membrane protein</topology>
    </subcellularLocation>
</comment>
<feature type="domain" description="NfeD-like C-terminal" evidence="6">
    <location>
        <begin position="154"/>
        <end position="207"/>
    </location>
</feature>
<keyword evidence="3 5" id="KW-1133">Transmembrane helix</keyword>
<proteinExistence type="predicted"/>
<feature type="transmembrane region" description="Helical" evidence="5">
    <location>
        <begin position="102"/>
        <end position="123"/>
    </location>
</feature>
<dbReference type="InterPro" id="IPR002810">
    <property type="entry name" value="NfeD-like_C"/>
</dbReference>
<evidence type="ECO:0000313" key="8">
    <source>
        <dbReference type="Proteomes" id="UP001596990"/>
    </source>
</evidence>
<keyword evidence="8" id="KW-1185">Reference proteome</keyword>
<dbReference type="PANTHER" id="PTHR33507:SF3">
    <property type="entry name" value="INNER MEMBRANE PROTEIN YBBJ"/>
    <property type="match status" value="1"/>
</dbReference>
<evidence type="ECO:0000259" key="6">
    <source>
        <dbReference type="Pfam" id="PF01957"/>
    </source>
</evidence>
<evidence type="ECO:0000256" key="5">
    <source>
        <dbReference type="SAM" id="Phobius"/>
    </source>
</evidence>
<organism evidence="7 8">
    <name type="scientific">Thalassobacillus hwangdonensis</name>
    <dbReference type="NCBI Taxonomy" id="546108"/>
    <lineage>
        <taxon>Bacteria</taxon>
        <taxon>Bacillati</taxon>
        <taxon>Bacillota</taxon>
        <taxon>Bacilli</taxon>
        <taxon>Bacillales</taxon>
        <taxon>Bacillaceae</taxon>
        <taxon>Thalassobacillus</taxon>
    </lineage>
</organism>
<gene>
    <name evidence="7" type="ORF">ACFQ2J_06130</name>
</gene>
<evidence type="ECO:0000256" key="1">
    <source>
        <dbReference type="ARBA" id="ARBA00004141"/>
    </source>
</evidence>